<evidence type="ECO:0000256" key="4">
    <source>
        <dbReference type="ARBA" id="ARBA00022989"/>
    </source>
</evidence>
<dbReference type="InterPro" id="IPR051461">
    <property type="entry name" value="UPF0750_membrane"/>
</dbReference>
<evidence type="ECO:0000256" key="2">
    <source>
        <dbReference type="ARBA" id="ARBA00022475"/>
    </source>
</evidence>
<dbReference type="AlphaFoldDB" id="F2N785"/>
<feature type="transmembrane region" description="Helical" evidence="7">
    <location>
        <begin position="136"/>
        <end position="162"/>
    </location>
</feature>
<feature type="compositionally biased region" description="Basic residues" evidence="6">
    <location>
        <begin position="7"/>
        <end position="18"/>
    </location>
</feature>
<dbReference type="KEGG" id="cgo:Corgl_0442"/>
<evidence type="ECO:0000313" key="9">
    <source>
        <dbReference type="Proteomes" id="UP000006851"/>
    </source>
</evidence>
<evidence type="ECO:0000256" key="1">
    <source>
        <dbReference type="ARBA" id="ARBA00004651"/>
    </source>
</evidence>
<dbReference type="Pfam" id="PF02588">
    <property type="entry name" value="YitT_membrane"/>
    <property type="match status" value="1"/>
</dbReference>
<keyword evidence="2" id="KW-1003">Cell membrane</keyword>
<organism evidence="8 9">
    <name type="scientific">Coriobacterium glomerans (strain ATCC 49209 / DSM 20642 / JCM 10262 / PW2)</name>
    <dbReference type="NCBI Taxonomy" id="700015"/>
    <lineage>
        <taxon>Bacteria</taxon>
        <taxon>Bacillati</taxon>
        <taxon>Actinomycetota</taxon>
        <taxon>Coriobacteriia</taxon>
        <taxon>Coriobacteriales</taxon>
        <taxon>Coriobacteriaceae</taxon>
        <taxon>Coriobacterium</taxon>
    </lineage>
</organism>
<evidence type="ECO:0000256" key="5">
    <source>
        <dbReference type="ARBA" id="ARBA00023136"/>
    </source>
</evidence>
<evidence type="ECO:0000313" key="8">
    <source>
        <dbReference type="EMBL" id="AEB06560.1"/>
    </source>
</evidence>
<keyword evidence="3 7" id="KW-0812">Transmembrane</keyword>
<reference evidence="9" key="1">
    <citation type="journal article" date="2013" name="Stand. Genomic Sci.">
        <title>Complete genome sequence of Coriobacterium glomerans type strain (PW2(T)) from the midgut of Pyrrhocoris apterus L. (red soldier bug).</title>
        <authorList>
            <person name="Stackebrandt E."/>
            <person name="Zeytun A."/>
            <person name="Lapidus A."/>
            <person name="Nolan M."/>
            <person name="Lucas S."/>
            <person name="Hammon N."/>
            <person name="Deshpande S."/>
            <person name="Cheng J.F."/>
            <person name="Tapia R."/>
            <person name="Goodwin L.A."/>
            <person name="Pitluck S."/>
            <person name="Liolios K."/>
            <person name="Pagani I."/>
            <person name="Ivanova N."/>
            <person name="Mavromatis K."/>
            <person name="Mikhailova N."/>
            <person name="Huntemann M."/>
            <person name="Pati A."/>
            <person name="Chen A."/>
            <person name="Palaniappan K."/>
            <person name="Chang Y.J."/>
            <person name="Land M."/>
            <person name="Hauser L."/>
            <person name="Rohde M."/>
            <person name="Pukall R."/>
            <person name="Goker M."/>
            <person name="Detter J.C."/>
            <person name="Woyke T."/>
            <person name="Bristow J."/>
            <person name="Eisen J.A."/>
            <person name="Markowitz V."/>
            <person name="Hugenholtz P."/>
            <person name="Kyrpides N.C."/>
            <person name="Klenk H.P."/>
        </authorList>
    </citation>
    <scope>NUCLEOTIDE SEQUENCE</scope>
    <source>
        <strain evidence="9">ATCC 49209 / DSM 20642 / JCM 10262 / PW2</strain>
    </source>
</reference>
<accession>F2N785</accession>
<dbReference type="PANTHER" id="PTHR33545">
    <property type="entry name" value="UPF0750 MEMBRANE PROTEIN YITT-RELATED"/>
    <property type="match status" value="1"/>
</dbReference>
<dbReference type="STRING" id="700015.Corgl_0442"/>
<dbReference type="PANTHER" id="PTHR33545:SF5">
    <property type="entry name" value="UPF0750 MEMBRANE PROTEIN YITT"/>
    <property type="match status" value="1"/>
</dbReference>
<dbReference type="Proteomes" id="UP000006851">
    <property type="component" value="Chromosome"/>
</dbReference>
<sequence>MDQPREPRKKSSRARLLRRVVSGMRDPSDRAVRRSREEREARRREVLDRIDERRRQASARETKHAWIGLPEAKIDLKAELARLKDLRRRTIVRRCVTLSSVVLSAFLQAYTIQVFVQPAGLLSSGFTGLAILIDRVTSLFGVSFPTFAGMLVLNVPVALLCWRSISKRFVIFSMVQVVSASMFLRFLNFAAIIRTPMLEVVFGGFLYGFSIALALRGGASTAGTDFISLMVSNRTGKSIWGSVFVGNCIVLAVFGALFGWEAAAYSIIFQFISTKTIEMFYHRYDRLTLQVITQKPDQILAAYNRVHKHGSSVMEVLGGRSRDRYWLINTVISAYELDDVIQLVRVEDGGAVVNVMRTENFFGNFYRPPID</sequence>
<dbReference type="HOGENOM" id="CLU_063199_2_0_11"/>
<keyword evidence="5 7" id="KW-0472">Membrane</keyword>
<feature type="transmembrane region" description="Helical" evidence="7">
    <location>
        <begin position="91"/>
        <end position="116"/>
    </location>
</feature>
<proteinExistence type="predicted"/>
<evidence type="ECO:0008006" key="10">
    <source>
        <dbReference type="Google" id="ProtNLM"/>
    </source>
</evidence>
<feature type="transmembrane region" description="Helical" evidence="7">
    <location>
        <begin position="239"/>
        <end position="260"/>
    </location>
</feature>
<keyword evidence="9" id="KW-1185">Reference proteome</keyword>
<protein>
    <recommendedName>
        <fullName evidence="10">DUF2179 domain-containing protein</fullName>
    </recommendedName>
</protein>
<evidence type="ECO:0000256" key="6">
    <source>
        <dbReference type="SAM" id="MobiDB-lite"/>
    </source>
</evidence>
<dbReference type="EMBL" id="CP002628">
    <property type="protein sequence ID" value="AEB06560.1"/>
    <property type="molecule type" value="Genomic_DNA"/>
</dbReference>
<evidence type="ECO:0000256" key="7">
    <source>
        <dbReference type="SAM" id="Phobius"/>
    </source>
</evidence>
<feature type="transmembrane region" description="Helical" evidence="7">
    <location>
        <begin position="205"/>
        <end position="227"/>
    </location>
</feature>
<dbReference type="GO" id="GO:0005886">
    <property type="term" value="C:plasma membrane"/>
    <property type="evidence" value="ECO:0007669"/>
    <property type="project" value="UniProtKB-SubCell"/>
</dbReference>
<dbReference type="eggNOG" id="COG1284">
    <property type="taxonomic scope" value="Bacteria"/>
</dbReference>
<keyword evidence="4 7" id="KW-1133">Transmembrane helix</keyword>
<evidence type="ECO:0000256" key="3">
    <source>
        <dbReference type="ARBA" id="ARBA00022692"/>
    </source>
</evidence>
<feature type="region of interest" description="Disordered" evidence="6">
    <location>
        <begin position="1"/>
        <end position="20"/>
    </location>
</feature>
<dbReference type="InterPro" id="IPR003740">
    <property type="entry name" value="YitT"/>
</dbReference>
<comment type="subcellular location">
    <subcellularLocation>
        <location evidence="1">Cell membrane</location>
        <topology evidence="1">Multi-pass membrane protein</topology>
    </subcellularLocation>
</comment>
<feature type="transmembrane region" description="Helical" evidence="7">
    <location>
        <begin position="169"/>
        <end position="193"/>
    </location>
</feature>
<name>F2N785_CORGP</name>
<gene>
    <name evidence="8" type="ordered locus">Corgl_0442</name>
</gene>
<dbReference type="RefSeq" id="WP_013708303.1">
    <property type="nucleotide sequence ID" value="NC_015389.1"/>
</dbReference>